<dbReference type="InParanoid" id="A0A0L0HR34"/>
<dbReference type="InterPro" id="IPR023395">
    <property type="entry name" value="MCP_dom_sf"/>
</dbReference>
<evidence type="ECO:0000313" key="11">
    <source>
        <dbReference type="EMBL" id="KND03319.1"/>
    </source>
</evidence>
<dbReference type="Gene3D" id="1.50.40.10">
    <property type="entry name" value="Mitochondrial carrier domain"/>
    <property type="match status" value="2"/>
</dbReference>
<organism evidence="11 12">
    <name type="scientific">Spizellomyces punctatus (strain DAOM BR117)</name>
    <dbReference type="NCBI Taxonomy" id="645134"/>
    <lineage>
        <taxon>Eukaryota</taxon>
        <taxon>Fungi</taxon>
        <taxon>Fungi incertae sedis</taxon>
        <taxon>Chytridiomycota</taxon>
        <taxon>Chytridiomycota incertae sedis</taxon>
        <taxon>Chytridiomycetes</taxon>
        <taxon>Spizellomycetales</taxon>
        <taxon>Spizellomycetaceae</taxon>
        <taxon>Spizellomyces</taxon>
    </lineage>
</organism>
<dbReference type="InterPro" id="IPR002067">
    <property type="entry name" value="MCP"/>
</dbReference>
<evidence type="ECO:0000256" key="7">
    <source>
        <dbReference type="ARBA" id="ARBA00023128"/>
    </source>
</evidence>
<dbReference type="InterPro" id="IPR018108">
    <property type="entry name" value="MCP_transmembrane"/>
</dbReference>
<dbReference type="VEuPathDB" id="FungiDB:SPPG_02365"/>
<keyword evidence="7" id="KW-0496">Mitochondrion</keyword>
<evidence type="ECO:0000313" key="12">
    <source>
        <dbReference type="Proteomes" id="UP000053201"/>
    </source>
</evidence>
<dbReference type="eggNOG" id="KOG0770">
    <property type="taxonomic scope" value="Eukaryota"/>
</dbReference>
<keyword evidence="5" id="KW-0677">Repeat</keyword>
<feature type="repeat" description="Solcar" evidence="9">
    <location>
        <begin position="40"/>
        <end position="122"/>
    </location>
</feature>
<name>A0A0L0HR34_SPIPD</name>
<keyword evidence="6" id="KW-1133">Transmembrane helix</keyword>
<dbReference type="PRINTS" id="PR00926">
    <property type="entry name" value="MITOCARRIER"/>
</dbReference>
<dbReference type="EMBL" id="KQ257452">
    <property type="protein sequence ID" value="KND03319.1"/>
    <property type="molecule type" value="Genomic_DNA"/>
</dbReference>
<comment type="similarity">
    <text evidence="2 10">Belongs to the mitochondrial carrier (TC 2.A.29) family.</text>
</comment>
<comment type="subcellular location">
    <subcellularLocation>
        <location evidence="1">Mitochondrion membrane</location>
        <topology evidence="1">Multi-pass membrane protein</topology>
    </subcellularLocation>
</comment>
<dbReference type="Proteomes" id="UP000053201">
    <property type="component" value="Unassembled WGS sequence"/>
</dbReference>
<dbReference type="RefSeq" id="XP_016611358.1">
    <property type="nucleotide sequence ID" value="XM_016750655.1"/>
</dbReference>
<evidence type="ECO:0000256" key="5">
    <source>
        <dbReference type="ARBA" id="ARBA00022737"/>
    </source>
</evidence>
<evidence type="ECO:0000256" key="4">
    <source>
        <dbReference type="ARBA" id="ARBA00022692"/>
    </source>
</evidence>
<dbReference type="GO" id="GO:0031966">
    <property type="term" value="C:mitochondrial membrane"/>
    <property type="evidence" value="ECO:0007669"/>
    <property type="project" value="UniProtKB-SubCell"/>
</dbReference>
<dbReference type="SUPFAM" id="SSF103506">
    <property type="entry name" value="Mitochondrial carrier"/>
    <property type="match status" value="1"/>
</dbReference>
<evidence type="ECO:0000256" key="3">
    <source>
        <dbReference type="ARBA" id="ARBA00022448"/>
    </source>
</evidence>
<dbReference type="GeneID" id="27685955"/>
<evidence type="ECO:0000256" key="10">
    <source>
        <dbReference type="RuleBase" id="RU000488"/>
    </source>
</evidence>
<sequence length="365" mass="40075">MSATAQHRYTMPTPSILTHQQQQQQYSSEAIASVQLSEYQRIRNSFGAGAVALASSFAVMHPLDTLKTRMQAAAGSGRNTNMKGLFNVETMRVLRRGFLASVLGAGPQGGLRWATYEVCKSHITSASSASTANTSLLPSFGFMATSAISAIAGDFVSSIVKVPREVITARLQTGHYDKSSQGRATAIYAFRMILKEEGPAGLFRGFWSTTARDWPFMAILFTTYDTLKQFHHRLSLPSSSSSSVPPTYMLDPMEPQEVSITTVKSTLFGGVAGALAAFLTTPFDVIRTKIMTRADHSKVTMGQIAREIVGDQRRVLVEQGRVVGPRVYTAFFTGGLARSTWWFCVCSMFFPIYERMKEVFDDMSA</sequence>
<proteinExistence type="inferred from homology"/>
<keyword evidence="8 9" id="KW-0472">Membrane</keyword>
<protein>
    <recommendedName>
        <fullName evidence="13">Mitochondrial carrier protein</fullName>
    </recommendedName>
</protein>
<reference evidence="11 12" key="1">
    <citation type="submission" date="2009-08" db="EMBL/GenBank/DDBJ databases">
        <title>The Genome Sequence of Spizellomyces punctatus strain DAOM BR117.</title>
        <authorList>
            <consortium name="The Broad Institute Genome Sequencing Platform"/>
            <person name="Russ C."/>
            <person name="Cuomo C."/>
            <person name="Shea T."/>
            <person name="Young S.K."/>
            <person name="Zeng Q."/>
            <person name="Koehrsen M."/>
            <person name="Haas B."/>
            <person name="Borodovsky M."/>
            <person name="Guigo R."/>
            <person name="Alvarado L."/>
            <person name="Berlin A."/>
            <person name="Bochicchio J."/>
            <person name="Borenstein D."/>
            <person name="Chapman S."/>
            <person name="Chen Z."/>
            <person name="Engels R."/>
            <person name="Freedman E."/>
            <person name="Gellesch M."/>
            <person name="Goldberg J."/>
            <person name="Griggs A."/>
            <person name="Gujja S."/>
            <person name="Heiman D."/>
            <person name="Hepburn T."/>
            <person name="Howarth C."/>
            <person name="Jen D."/>
            <person name="Larson L."/>
            <person name="Lewis B."/>
            <person name="Mehta T."/>
            <person name="Park D."/>
            <person name="Pearson M."/>
            <person name="Roberts A."/>
            <person name="Saif S."/>
            <person name="Shenoy N."/>
            <person name="Sisk P."/>
            <person name="Stolte C."/>
            <person name="Sykes S."/>
            <person name="Thomson T."/>
            <person name="Walk T."/>
            <person name="White J."/>
            <person name="Yandava C."/>
            <person name="Burger G."/>
            <person name="Gray M.W."/>
            <person name="Holland P.W.H."/>
            <person name="King N."/>
            <person name="Lang F.B.F."/>
            <person name="Roger A.J."/>
            <person name="Ruiz-Trillo I."/>
            <person name="Lander E."/>
            <person name="Nusbaum C."/>
        </authorList>
    </citation>
    <scope>NUCLEOTIDE SEQUENCE [LARGE SCALE GENOMIC DNA]</scope>
    <source>
        <strain evidence="11 12">DAOM BR117</strain>
    </source>
</reference>
<feature type="repeat" description="Solcar" evidence="9">
    <location>
        <begin position="140"/>
        <end position="230"/>
    </location>
</feature>
<keyword evidence="4 9" id="KW-0812">Transmembrane</keyword>
<evidence type="ECO:0008006" key="13">
    <source>
        <dbReference type="Google" id="ProtNLM"/>
    </source>
</evidence>
<dbReference type="GO" id="GO:0055085">
    <property type="term" value="P:transmembrane transport"/>
    <property type="evidence" value="ECO:0007669"/>
    <property type="project" value="InterPro"/>
</dbReference>
<dbReference type="PROSITE" id="PS50920">
    <property type="entry name" value="SOLCAR"/>
    <property type="match status" value="3"/>
</dbReference>
<evidence type="ECO:0000256" key="8">
    <source>
        <dbReference type="ARBA" id="ARBA00023136"/>
    </source>
</evidence>
<evidence type="ECO:0000256" key="1">
    <source>
        <dbReference type="ARBA" id="ARBA00004225"/>
    </source>
</evidence>
<keyword evidence="3 10" id="KW-0813">Transport</keyword>
<accession>A0A0L0HR34</accession>
<keyword evidence="12" id="KW-1185">Reference proteome</keyword>
<gene>
    <name evidence="11" type="ORF">SPPG_02365</name>
</gene>
<evidence type="ECO:0000256" key="2">
    <source>
        <dbReference type="ARBA" id="ARBA00006375"/>
    </source>
</evidence>
<dbReference type="Pfam" id="PF00153">
    <property type="entry name" value="Mito_carr"/>
    <property type="match status" value="3"/>
</dbReference>
<dbReference type="OrthoDB" id="415315at2759"/>
<feature type="repeat" description="Solcar" evidence="9">
    <location>
        <begin position="260"/>
        <end position="359"/>
    </location>
</feature>
<dbReference type="OMA" id="IFFCFFE"/>
<evidence type="ECO:0000256" key="6">
    <source>
        <dbReference type="ARBA" id="ARBA00022989"/>
    </source>
</evidence>
<dbReference type="AlphaFoldDB" id="A0A0L0HR34"/>
<dbReference type="PANTHER" id="PTHR45667">
    <property type="entry name" value="S-ADENOSYLMETHIONINE MITOCHONDRIAL CARRIER PROTEIN"/>
    <property type="match status" value="1"/>
</dbReference>
<evidence type="ECO:0000256" key="9">
    <source>
        <dbReference type="PROSITE-ProRule" id="PRU00282"/>
    </source>
</evidence>